<accession>A0AAW4YR22</accession>
<evidence type="ECO:0000259" key="2">
    <source>
        <dbReference type="Pfam" id="PF00535"/>
    </source>
</evidence>
<reference evidence="4" key="1">
    <citation type="submission" date="2020-05" db="EMBL/GenBank/DDBJ databases">
        <authorList>
            <person name="Wang L."/>
            <person name="Shao Z."/>
        </authorList>
    </citation>
    <scope>NUCLEOTIDE SEQUENCE</scope>
    <source>
        <strain evidence="3">MCCC 1A05748</strain>
        <strain evidence="4">MCCC 1A05776</strain>
    </source>
</reference>
<feature type="region of interest" description="Disordered" evidence="1">
    <location>
        <begin position="297"/>
        <end position="329"/>
    </location>
</feature>
<protein>
    <submittedName>
        <fullName evidence="4">Glycosyltransferase family 2 protein</fullName>
    </submittedName>
</protein>
<dbReference type="SUPFAM" id="SSF53448">
    <property type="entry name" value="Nucleotide-diphospho-sugar transferases"/>
    <property type="match status" value="1"/>
</dbReference>
<name>A0AAW4YR22_9GAMM</name>
<keyword evidence="5" id="KW-1185">Reference proteome</keyword>
<dbReference type="PANTHER" id="PTHR43685:SF11">
    <property type="entry name" value="GLYCOSYLTRANSFERASE TAGX-RELATED"/>
    <property type="match status" value="1"/>
</dbReference>
<dbReference type="CDD" id="cd00761">
    <property type="entry name" value="Glyco_tranf_GTA_type"/>
    <property type="match status" value="1"/>
</dbReference>
<dbReference type="Proteomes" id="UP001320178">
    <property type="component" value="Unassembled WGS sequence"/>
</dbReference>
<dbReference type="Pfam" id="PF00535">
    <property type="entry name" value="Glycos_transf_2"/>
    <property type="match status" value="1"/>
</dbReference>
<gene>
    <name evidence="3" type="ORF">HOP60_11995</name>
    <name evidence="4" type="ORF">HOP61_03920</name>
</gene>
<dbReference type="RefSeq" id="WP_086511257.1">
    <property type="nucleotide sequence ID" value="NZ_FNVC01000013.1"/>
</dbReference>
<organism evidence="4 6">
    <name type="scientific">Billgrantia desiderata</name>
    <dbReference type="NCBI Taxonomy" id="52021"/>
    <lineage>
        <taxon>Bacteria</taxon>
        <taxon>Pseudomonadati</taxon>
        <taxon>Pseudomonadota</taxon>
        <taxon>Gammaproteobacteria</taxon>
        <taxon>Oceanospirillales</taxon>
        <taxon>Halomonadaceae</taxon>
        <taxon>Billgrantia</taxon>
    </lineage>
</organism>
<evidence type="ECO:0000313" key="5">
    <source>
        <dbReference type="Proteomes" id="UP001320154"/>
    </source>
</evidence>
<dbReference type="Gene3D" id="3.90.550.10">
    <property type="entry name" value="Spore Coat Polysaccharide Biosynthesis Protein SpsA, Chain A"/>
    <property type="match status" value="1"/>
</dbReference>
<dbReference type="InterPro" id="IPR001173">
    <property type="entry name" value="Glyco_trans_2-like"/>
</dbReference>
<dbReference type="InterPro" id="IPR050834">
    <property type="entry name" value="Glycosyltransf_2"/>
</dbReference>
<sequence length="329" mass="36983">MQERCVSVVIATHNRAHLLEQALACLADQEHRPLEVVVVDDGSCDDTRQRVSCLSRQWRHDSALALHYRYQRNEGPAVARNRGMHQAQGDCILFMDDDDLMAGDAISQLVRALDGRHDAAISYAGYADTDADGRTDAQLHLPAPIRSPHALLESMIGGSWFVPIHGNLFTRRALERIGPWNRQLSSQEDDEFILRAIMQDVGFVPAPGARVYYRQHVGTRRSQPGKPGEWDEPGQIRRLNDDVTIRRLAHRTLVERGTLLTYRGAFGEWYRRLQSRYGPLLASQGLMTDPLVQWARTAAEEAPGSSSTRRKAARHEPQAAWPDQNALTA</sequence>
<dbReference type="Proteomes" id="UP001320154">
    <property type="component" value="Unassembled WGS sequence"/>
</dbReference>
<dbReference type="EMBL" id="JABFTQ010000007">
    <property type="protein sequence ID" value="MCE8047449.1"/>
    <property type="molecule type" value="Genomic_DNA"/>
</dbReference>
<feature type="domain" description="Glycosyltransferase 2-like" evidence="2">
    <location>
        <begin position="7"/>
        <end position="173"/>
    </location>
</feature>
<evidence type="ECO:0000313" key="4">
    <source>
        <dbReference type="EMBL" id="MCE8050440.1"/>
    </source>
</evidence>
<evidence type="ECO:0000313" key="6">
    <source>
        <dbReference type="Proteomes" id="UP001320178"/>
    </source>
</evidence>
<proteinExistence type="predicted"/>
<evidence type="ECO:0000313" key="3">
    <source>
        <dbReference type="EMBL" id="MCE8047449.1"/>
    </source>
</evidence>
<dbReference type="AlphaFoldDB" id="A0AAW4YR22"/>
<dbReference type="PANTHER" id="PTHR43685">
    <property type="entry name" value="GLYCOSYLTRANSFERASE"/>
    <property type="match status" value="1"/>
</dbReference>
<dbReference type="EMBL" id="JABFTS010000001">
    <property type="protein sequence ID" value="MCE8050440.1"/>
    <property type="molecule type" value="Genomic_DNA"/>
</dbReference>
<comment type="caution">
    <text evidence="4">The sequence shown here is derived from an EMBL/GenBank/DDBJ whole genome shotgun (WGS) entry which is preliminary data.</text>
</comment>
<evidence type="ECO:0000256" key="1">
    <source>
        <dbReference type="SAM" id="MobiDB-lite"/>
    </source>
</evidence>
<dbReference type="InterPro" id="IPR029044">
    <property type="entry name" value="Nucleotide-diphossugar_trans"/>
</dbReference>
<reference evidence="4 5" key="2">
    <citation type="journal article" date="2021" name="Front. Microbiol.">
        <title>Aerobic Denitrification and Heterotrophic Sulfur Oxidation in the Genus Halomonas Revealed by Six Novel Species Characterizations and Genome-Based Analysis.</title>
        <authorList>
            <person name="Wang L."/>
            <person name="Shao Z."/>
        </authorList>
    </citation>
    <scope>NUCLEOTIDE SEQUENCE</scope>
    <source>
        <strain evidence="3 5">MCCC 1A05748</strain>
        <strain evidence="4">MCCC 1A05776</strain>
    </source>
</reference>